<accession>A0ABS2FT39</accession>
<organism evidence="1 2">
    <name type="scientific">Oscillibacter valericigenes</name>
    <dbReference type="NCBI Taxonomy" id="351091"/>
    <lineage>
        <taxon>Bacteria</taxon>
        <taxon>Bacillati</taxon>
        <taxon>Bacillota</taxon>
        <taxon>Clostridia</taxon>
        <taxon>Eubacteriales</taxon>
        <taxon>Oscillospiraceae</taxon>
        <taxon>Oscillibacter</taxon>
    </lineage>
</organism>
<reference evidence="1 2" key="1">
    <citation type="journal article" date="2021" name="Sci. Rep.">
        <title>The distribution of antibiotic resistance genes in chicken gut microbiota commensals.</title>
        <authorList>
            <person name="Juricova H."/>
            <person name="Matiasovicova J."/>
            <person name="Kubasova T."/>
            <person name="Cejkova D."/>
            <person name="Rychlik I."/>
        </authorList>
    </citation>
    <scope>NUCLEOTIDE SEQUENCE [LARGE SCALE GENOMIC DNA]</scope>
    <source>
        <strain evidence="1 2">An411</strain>
    </source>
</reference>
<evidence type="ECO:0000313" key="1">
    <source>
        <dbReference type="EMBL" id="MBM6850047.1"/>
    </source>
</evidence>
<name>A0ABS2FT39_9FIRM</name>
<evidence type="ECO:0000313" key="2">
    <source>
        <dbReference type="Proteomes" id="UP000719500"/>
    </source>
</evidence>
<sequence length="120" mass="13502">MNVFGNSSKQLLQALTTNAERETMDYVLQEMQAVLGEEMPEADAVRTYLQNPDKPTELSTTQQIVAMDKLLECAEVNLRTLCDLIRYQQLKGAGVVNSVEEFLYLVRPGDVCDIQEEDAD</sequence>
<dbReference type="Proteomes" id="UP000719500">
    <property type="component" value="Unassembled WGS sequence"/>
</dbReference>
<gene>
    <name evidence="1" type="ORF">H9X91_01175</name>
</gene>
<dbReference type="RefSeq" id="WP_204801680.1">
    <property type="nucleotide sequence ID" value="NZ_JACSNX010000001.1"/>
</dbReference>
<protein>
    <submittedName>
        <fullName evidence="1">Uncharacterized protein</fullName>
    </submittedName>
</protein>
<comment type="caution">
    <text evidence="1">The sequence shown here is derived from an EMBL/GenBank/DDBJ whole genome shotgun (WGS) entry which is preliminary data.</text>
</comment>
<keyword evidence="2" id="KW-1185">Reference proteome</keyword>
<proteinExistence type="predicted"/>
<dbReference type="EMBL" id="JACSNX010000001">
    <property type="protein sequence ID" value="MBM6850047.1"/>
    <property type="molecule type" value="Genomic_DNA"/>
</dbReference>